<dbReference type="Proteomes" id="UP000544134">
    <property type="component" value="Unassembled WGS sequence"/>
</dbReference>
<keyword evidence="2" id="KW-1185">Reference proteome</keyword>
<accession>A0A848IP14</accession>
<evidence type="ECO:0000313" key="1">
    <source>
        <dbReference type="EMBL" id="NMM02990.1"/>
    </source>
</evidence>
<protein>
    <submittedName>
        <fullName evidence="1">Uncharacterized protein</fullName>
    </submittedName>
</protein>
<reference evidence="1 2" key="1">
    <citation type="submission" date="2020-04" db="EMBL/GenBank/DDBJ databases">
        <title>Paraburkholderia sp. RP-4-7 isolated from soil.</title>
        <authorList>
            <person name="Dahal R.H."/>
        </authorList>
    </citation>
    <scope>NUCLEOTIDE SEQUENCE [LARGE SCALE GENOMIC DNA]</scope>
    <source>
        <strain evidence="1 2">RP-4-7</strain>
    </source>
</reference>
<evidence type="ECO:0000313" key="2">
    <source>
        <dbReference type="Proteomes" id="UP000544134"/>
    </source>
</evidence>
<sequence length="84" mass="9620">MKLTHDLDGLRRRIGKALHLDYLKQVSGGMGVGKPEPAPEWVIVYRTAHGFCCVYHGEPVELHEMLDVQIWAEEMDVETWFIGL</sequence>
<dbReference type="AlphaFoldDB" id="A0A848IP14"/>
<dbReference type="RefSeq" id="WP_169489750.1">
    <property type="nucleotide sequence ID" value="NZ_JABBGJ010000047.1"/>
</dbReference>
<organism evidence="1 2">
    <name type="scientific">Paraburkholderia polaris</name>
    <dbReference type="NCBI Taxonomy" id="2728848"/>
    <lineage>
        <taxon>Bacteria</taxon>
        <taxon>Pseudomonadati</taxon>
        <taxon>Pseudomonadota</taxon>
        <taxon>Betaproteobacteria</taxon>
        <taxon>Burkholderiales</taxon>
        <taxon>Burkholderiaceae</taxon>
        <taxon>Paraburkholderia</taxon>
    </lineage>
</organism>
<gene>
    <name evidence="1" type="ORF">HHL24_34385</name>
</gene>
<proteinExistence type="predicted"/>
<name>A0A848IP14_9BURK</name>
<comment type="caution">
    <text evidence="1">The sequence shown here is derived from an EMBL/GenBank/DDBJ whole genome shotgun (WGS) entry which is preliminary data.</text>
</comment>
<dbReference type="EMBL" id="JABBGJ010000047">
    <property type="protein sequence ID" value="NMM02990.1"/>
    <property type="molecule type" value="Genomic_DNA"/>
</dbReference>